<dbReference type="GO" id="GO:0003700">
    <property type="term" value="F:DNA-binding transcription factor activity"/>
    <property type="evidence" value="ECO:0007669"/>
    <property type="project" value="InterPro"/>
</dbReference>
<dbReference type="PANTHER" id="PTHR33202">
    <property type="entry name" value="ZINC UPTAKE REGULATION PROTEIN"/>
    <property type="match status" value="1"/>
</dbReference>
<evidence type="ECO:0000256" key="7">
    <source>
        <dbReference type="PIRSR" id="PIRSR602481-1"/>
    </source>
</evidence>
<reference evidence="8" key="1">
    <citation type="submission" date="2016-04" db="EMBL/GenBank/DDBJ databases">
        <authorList>
            <person name="Evans L.H."/>
            <person name="Alamgir A."/>
            <person name="Owens N."/>
            <person name="Weber N.D."/>
            <person name="Virtaneva K."/>
            <person name="Barbian K."/>
            <person name="Babar A."/>
            <person name="Rosenke K."/>
        </authorList>
    </citation>
    <scope>NUCLEOTIDE SEQUENCE</scope>
    <source>
        <strain evidence="8">86</strain>
    </source>
</reference>
<name>A0A212IWY1_9DELT</name>
<dbReference type="InterPro" id="IPR043135">
    <property type="entry name" value="Fur_C"/>
</dbReference>
<dbReference type="Gene3D" id="1.10.10.10">
    <property type="entry name" value="Winged helix-like DNA-binding domain superfamily/Winged helix DNA-binding domain"/>
    <property type="match status" value="1"/>
</dbReference>
<dbReference type="CDD" id="cd07153">
    <property type="entry name" value="Fur_like"/>
    <property type="match status" value="1"/>
</dbReference>
<evidence type="ECO:0000256" key="6">
    <source>
        <dbReference type="ARBA" id="ARBA00023163"/>
    </source>
</evidence>
<organism evidence="8">
    <name type="scientific">uncultured delta proteobacterium</name>
    <dbReference type="NCBI Taxonomy" id="34034"/>
    <lineage>
        <taxon>Bacteria</taxon>
        <taxon>Deltaproteobacteria</taxon>
        <taxon>environmental samples</taxon>
    </lineage>
</organism>
<keyword evidence="2" id="KW-0678">Repressor</keyword>
<feature type="binding site" evidence="7">
    <location>
        <position position="125"/>
    </location>
    <ligand>
        <name>Zn(2+)</name>
        <dbReference type="ChEBI" id="CHEBI:29105"/>
    </ligand>
</feature>
<dbReference type="InterPro" id="IPR036390">
    <property type="entry name" value="WH_DNA-bd_sf"/>
</dbReference>
<proteinExistence type="inferred from homology"/>
<evidence type="ECO:0000313" key="8">
    <source>
        <dbReference type="EMBL" id="SBV91753.1"/>
    </source>
</evidence>
<dbReference type="GO" id="GO:0008270">
    <property type="term" value="F:zinc ion binding"/>
    <property type="evidence" value="ECO:0007669"/>
    <property type="project" value="TreeGrafter"/>
</dbReference>
<dbReference type="SUPFAM" id="SSF46785">
    <property type="entry name" value="Winged helix' DNA-binding domain"/>
    <property type="match status" value="1"/>
</dbReference>
<dbReference type="Gene3D" id="3.30.1490.190">
    <property type="match status" value="1"/>
</dbReference>
<comment type="similarity">
    <text evidence="1">Belongs to the Fur family.</text>
</comment>
<feature type="binding site" evidence="7">
    <location>
        <position position="83"/>
    </location>
    <ligand>
        <name>Zn(2+)</name>
        <dbReference type="ChEBI" id="CHEBI:29105"/>
    </ligand>
</feature>
<dbReference type="GO" id="GO:0000976">
    <property type="term" value="F:transcription cis-regulatory region binding"/>
    <property type="evidence" value="ECO:0007669"/>
    <property type="project" value="TreeGrafter"/>
</dbReference>
<gene>
    <name evidence="8" type="ORF">KL86DPRO_10243</name>
</gene>
<keyword evidence="3 7" id="KW-0862">Zinc</keyword>
<evidence type="ECO:0000256" key="5">
    <source>
        <dbReference type="ARBA" id="ARBA00023125"/>
    </source>
</evidence>
<dbReference type="InterPro" id="IPR036388">
    <property type="entry name" value="WH-like_DNA-bd_sf"/>
</dbReference>
<keyword evidence="6" id="KW-0804">Transcription</keyword>
<keyword evidence="4" id="KW-0805">Transcription regulation</keyword>
<dbReference type="PANTHER" id="PTHR33202:SF7">
    <property type="entry name" value="FERRIC UPTAKE REGULATION PROTEIN"/>
    <property type="match status" value="1"/>
</dbReference>
<keyword evidence="5" id="KW-0238">DNA-binding</keyword>
<evidence type="ECO:0000256" key="3">
    <source>
        <dbReference type="ARBA" id="ARBA00022833"/>
    </source>
</evidence>
<evidence type="ECO:0000256" key="4">
    <source>
        <dbReference type="ARBA" id="ARBA00023015"/>
    </source>
</evidence>
<dbReference type="GO" id="GO:0045892">
    <property type="term" value="P:negative regulation of DNA-templated transcription"/>
    <property type="evidence" value="ECO:0007669"/>
    <property type="project" value="TreeGrafter"/>
</dbReference>
<dbReference type="InterPro" id="IPR002481">
    <property type="entry name" value="FUR"/>
</dbReference>
<sequence length="127" mass="14192">MEKTTRNTRQRTVILNKLREVTSHPTADEIFSMTREMLPRISLGTVYRNLELLARQGDILCIESGGAQKRFDGNMMPHHHARCSECGKIVDVEAVLPLPDVGTVQVEGFTLTSAEILFEGVCDSCKM</sequence>
<comment type="cofactor">
    <cofactor evidence="7">
        <name>Zn(2+)</name>
        <dbReference type="ChEBI" id="CHEBI:29105"/>
    </cofactor>
    <text evidence="7">Binds 1 zinc ion per subunit.</text>
</comment>
<evidence type="ECO:0000256" key="2">
    <source>
        <dbReference type="ARBA" id="ARBA00022491"/>
    </source>
</evidence>
<dbReference type="Pfam" id="PF01475">
    <property type="entry name" value="FUR"/>
    <property type="match status" value="1"/>
</dbReference>
<feature type="binding site" evidence="7">
    <location>
        <position position="86"/>
    </location>
    <ligand>
        <name>Zn(2+)</name>
        <dbReference type="ChEBI" id="CHEBI:29105"/>
    </ligand>
</feature>
<dbReference type="EMBL" id="FLUQ01000001">
    <property type="protein sequence ID" value="SBV91753.1"/>
    <property type="molecule type" value="Genomic_DNA"/>
</dbReference>
<accession>A0A212IWY1</accession>
<feature type="binding site" evidence="7">
    <location>
        <position position="122"/>
    </location>
    <ligand>
        <name>Zn(2+)</name>
        <dbReference type="ChEBI" id="CHEBI:29105"/>
    </ligand>
</feature>
<evidence type="ECO:0000256" key="1">
    <source>
        <dbReference type="ARBA" id="ARBA00007957"/>
    </source>
</evidence>
<dbReference type="AlphaFoldDB" id="A0A212IWY1"/>
<keyword evidence="7" id="KW-0479">Metal-binding</keyword>
<protein>
    <submittedName>
        <fullName evidence="8">Ferric uptake regulator, Fur family</fullName>
    </submittedName>
</protein>
<dbReference type="GO" id="GO:1900376">
    <property type="term" value="P:regulation of secondary metabolite biosynthetic process"/>
    <property type="evidence" value="ECO:0007669"/>
    <property type="project" value="TreeGrafter"/>
</dbReference>